<evidence type="ECO:0000259" key="7">
    <source>
        <dbReference type="Pfam" id="PF00814"/>
    </source>
</evidence>
<evidence type="ECO:0000256" key="4">
    <source>
        <dbReference type="ARBA" id="ARBA00022723"/>
    </source>
</evidence>
<dbReference type="EC" id="2.3.1.234" evidence="1"/>
<dbReference type="RefSeq" id="WP_186934657.1">
    <property type="nucleotide sequence ID" value="NZ_JACOPS010000001.1"/>
</dbReference>
<evidence type="ECO:0000256" key="3">
    <source>
        <dbReference type="ARBA" id="ARBA00022694"/>
    </source>
</evidence>
<gene>
    <name evidence="8" type="ORF">H8R91_02000</name>
</gene>
<dbReference type="InterPro" id="IPR043129">
    <property type="entry name" value="ATPase_NBD"/>
</dbReference>
<feature type="domain" description="Gcp-like" evidence="7">
    <location>
        <begin position="47"/>
        <end position="303"/>
    </location>
</feature>
<keyword evidence="9" id="KW-1185">Reference proteome</keyword>
<comment type="catalytic activity">
    <reaction evidence="6">
        <text>L-threonylcarbamoyladenylate + adenosine(37) in tRNA = N(6)-L-threonylcarbamoyladenosine(37) in tRNA + AMP + H(+)</text>
        <dbReference type="Rhea" id="RHEA:37059"/>
        <dbReference type="Rhea" id="RHEA-COMP:10162"/>
        <dbReference type="Rhea" id="RHEA-COMP:10163"/>
        <dbReference type="ChEBI" id="CHEBI:15378"/>
        <dbReference type="ChEBI" id="CHEBI:73682"/>
        <dbReference type="ChEBI" id="CHEBI:74411"/>
        <dbReference type="ChEBI" id="CHEBI:74418"/>
        <dbReference type="ChEBI" id="CHEBI:456215"/>
        <dbReference type="EC" id="2.3.1.234"/>
    </reaction>
</comment>
<dbReference type="PRINTS" id="PR00789">
    <property type="entry name" value="OSIALOPTASE"/>
</dbReference>
<sequence length="312" mass="33872">MSLFLGIDTSNYTTSVAVYNSENGEMLQRKQLLPVKQGQLGLRQSDAVFHHTQQLHTLVEDIAKEVDLSGVSALGVSTRPRPVDGSYMPCFTVGENTARIISAVIKKPLLTFSHQEGHIAVALFSAAREDLFEKEFLAFHISGGTTEAVLAKGSTSSFAVKEAAKTLDLNAGQAVDRVGLMLGLKFPCGPQLEQLALNNTEKFKVRPTLKGADCCLSGLENQCKKMLDNGESKEKIAAFCLAFIQATLEKMTEKLFEQFGNLPVIFAGGVMSNSIIRNALTEKFGATFAKPEYSADNAAGIAYLAYKKYTEI</sequence>
<evidence type="ECO:0000313" key="8">
    <source>
        <dbReference type="EMBL" id="MBC5727321.1"/>
    </source>
</evidence>
<evidence type="ECO:0000313" key="9">
    <source>
        <dbReference type="Proteomes" id="UP000636755"/>
    </source>
</evidence>
<evidence type="ECO:0000256" key="1">
    <source>
        <dbReference type="ARBA" id="ARBA00012156"/>
    </source>
</evidence>
<dbReference type="InterPro" id="IPR000905">
    <property type="entry name" value="Gcp-like_dom"/>
</dbReference>
<comment type="caution">
    <text evidence="8">The sequence shown here is derived from an EMBL/GenBank/DDBJ whole genome shotgun (WGS) entry which is preliminary data.</text>
</comment>
<dbReference type="EMBL" id="JACOPS010000001">
    <property type="protein sequence ID" value="MBC5727321.1"/>
    <property type="molecule type" value="Genomic_DNA"/>
</dbReference>
<dbReference type="PANTHER" id="PTHR11735:SF11">
    <property type="entry name" value="TRNA THREONYLCARBAMOYLADENOSINE BIOSYNTHESIS PROTEIN TSAB"/>
    <property type="match status" value="1"/>
</dbReference>
<dbReference type="Pfam" id="PF00814">
    <property type="entry name" value="TsaD"/>
    <property type="match status" value="1"/>
</dbReference>
<dbReference type="SUPFAM" id="SSF53067">
    <property type="entry name" value="Actin-like ATPase domain"/>
    <property type="match status" value="1"/>
</dbReference>
<name>A0ABR7HIJ3_9FIRM</name>
<dbReference type="Proteomes" id="UP000636755">
    <property type="component" value="Unassembled WGS sequence"/>
</dbReference>
<keyword evidence="5" id="KW-0012">Acyltransferase</keyword>
<keyword evidence="4" id="KW-0479">Metal-binding</keyword>
<dbReference type="PANTHER" id="PTHR11735">
    <property type="entry name" value="TRNA N6-ADENOSINE THREONYLCARBAMOYLTRANSFERASE"/>
    <property type="match status" value="1"/>
</dbReference>
<reference evidence="8 9" key="1">
    <citation type="submission" date="2020-08" db="EMBL/GenBank/DDBJ databases">
        <title>Genome public.</title>
        <authorList>
            <person name="Liu C."/>
            <person name="Sun Q."/>
        </authorList>
    </citation>
    <scope>NUCLEOTIDE SEQUENCE [LARGE SCALE GENOMIC DNA]</scope>
    <source>
        <strain evidence="8 9">NSJ-71</strain>
    </source>
</reference>
<evidence type="ECO:0000256" key="6">
    <source>
        <dbReference type="ARBA" id="ARBA00048117"/>
    </source>
</evidence>
<keyword evidence="3" id="KW-0819">tRNA processing</keyword>
<keyword evidence="2" id="KW-0808">Transferase</keyword>
<organism evidence="8 9">
    <name type="scientific">Ruminococcus intestinalis</name>
    <dbReference type="NCBI Taxonomy" id="2763066"/>
    <lineage>
        <taxon>Bacteria</taxon>
        <taxon>Bacillati</taxon>
        <taxon>Bacillota</taxon>
        <taxon>Clostridia</taxon>
        <taxon>Eubacteriales</taxon>
        <taxon>Oscillospiraceae</taxon>
        <taxon>Ruminococcus</taxon>
    </lineage>
</organism>
<evidence type="ECO:0000256" key="5">
    <source>
        <dbReference type="ARBA" id="ARBA00023315"/>
    </source>
</evidence>
<protein>
    <recommendedName>
        <fullName evidence="1">N(6)-L-threonylcarbamoyladenine synthase</fullName>
        <ecNumber evidence="1">2.3.1.234</ecNumber>
    </recommendedName>
</protein>
<dbReference type="InterPro" id="IPR017861">
    <property type="entry name" value="KAE1/TsaD"/>
</dbReference>
<dbReference type="Gene3D" id="3.30.420.40">
    <property type="match status" value="2"/>
</dbReference>
<proteinExistence type="predicted"/>
<accession>A0ABR7HIJ3</accession>
<evidence type="ECO:0000256" key="2">
    <source>
        <dbReference type="ARBA" id="ARBA00022679"/>
    </source>
</evidence>